<evidence type="ECO:0000256" key="2">
    <source>
        <dbReference type="SAM" id="Phobius"/>
    </source>
</evidence>
<reference evidence="3 4" key="1">
    <citation type="journal article" date="2022" name="Allergy">
        <title>Genome assembly and annotation of Periplaneta americana reveal a comprehensive cockroach allergen profile.</title>
        <authorList>
            <person name="Wang L."/>
            <person name="Xiong Q."/>
            <person name="Saelim N."/>
            <person name="Wang L."/>
            <person name="Nong W."/>
            <person name="Wan A.T."/>
            <person name="Shi M."/>
            <person name="Liu X."/>
            <person name="Cao Q."/>
            <person name="Hui J.H.L."/>
            <person name="Sookrung N."/>
            <person name="Leung T.F."/>
            <person name="Tungtrongchitr A."/>
            <person name="Tsui S.K.W."/>
        </authorList>
    </citation>
    <scope>NUCLEOTIDE SEQUENCE [LARGE SCALE GENOMIC DNA]</scope>
    <source>
        <strain evidence="3">PWHHKU_190912</strain>
    </source>
</reference>
<proteinExistence type="predicted"/>
<organism evidence="3 4">
    <name type="scientific">Periplaneta americana</name>
    <name type="common">American cockroach</name>
    <name type="synonym">Blatta americana</name>
    <dbReference type="NCBI Taxonomy" id="6978"/>
    <lineage>
        <taxon>Eukaryota</taxon>
        <taxon>Metazoa</taxon>
        <taxon>Ecdysozoa</taxon>
        <taxon>Arthropoda</taxon>
        <taxon>Hexapoda</taxon>
        <taxon>Insecta</taxon>
        <taxon>Pterygota</taxon>
        <taxon>Neoptera</taxon>
        <taxon>Polyneoptera</taxon>
        <taxon>Dictyoptera</taxon>
        <taxon>Blattodea</taxon>
        <taxon>Blattoidea</taxon>
        <taxon>Blattidae</taxon>
        <taxon>Blattinae</taxon>
        <taxon>Periplaneta</taxon>
    </lineage>
</organism>
<sequence>MLSVKRKEEVARLSSAERGFLMTVVTWMSASGVFVAPLIVFPRMRMKPELLNGTPPGTIAAGHPSGWIQTHIFTQWFHHFLMVTKPTTENPVVLILDGHYSQTRNLDEVELWLDNHQFQAVSSVEVGTSFGKAYLETASMQTAISGFRKCRIIPYNPTIFGAAISSLIIMDTKKQLQLLHLPVQQPRSLLQHSSPQQQTRSCSNIPGSRSNNRGRRFNIPGWKARPSVSRKKRCICITIRHFPTISFTRTIHQCETWRKDSSYITSFPHQKELQESLKILQGKIATKLE</sequence>
<feature type="region of interest" description="Disordered" evidence="1">
    <location>
        <begin position="189"/>
        <end position="220"/>
    </location>
</feature>
<evidence type="ECO:0000313" key="4">
    <source>
        <dbReference type="Proteomes" id="UP001148838"/>
    </source>
</evidence>
<keyword evidence="4" id="KW-1185">Reference proteome</keyword>
<comment type="caution">
    <text evidence="3">The sequence shown here is derived from an EMBL/GenBank/DDBJ whole genome shotgun (WGS) entry which is preliminary data.</text>
</comment>
<feature type="transmembrane region" description="Helical" evidence="2">
    <location>
        <begin position="20"/>
        <end position="41"/>
    </location>
</feature>
<evidence type="ECO:0000313" key="3">
    <source>
        <dbReference type="EMBL" id="KAJ4428466.1"/>
    </source>
</evidence>
<keyword evidence="2" id="KW-1133">Transmembrane helix</keyword>
<dbReference type="EMBL" id="JAJSOF020000037">
    <property type="protein sequence ID" value="KAJ4428466.1"/>
    <property type="molecule type" value="Genomic_DNA"/>
</dbReference>
<evidence type="ECO:0000256" key="1">
    <source>
        <dbReference type="SAM" id="MobiDB-lite"/>
    </source>
</evidence>
<name>A0ABQ8S3K6_PERAM</name>
<feature type="compositionally biased region" description="Polar residues" evidence="1">
    <location>
        <begin position="189"/>
        <end position="206"/>
    </location>
</feature>
<protein>
    <submittedName>
        <fullName evidence="3">Uncharacterized protein</fullName>
    </submittedName>
</protein>
<accession>A0ABQ8S3K6</accession>
<gene>
    <name evidence="3" type="ORF">ANN_24503</name>
</gene>
<dbReference type="Proteomes" id="UP001148838">
    <property type="component" value="Unassembled WGS sequence"/>
</dbReference>
<keyword evidence="2" id="KW-0812">Transmembrane</keyword>
<keyword evidence="2" id="KW-0472">Membrane</keyword>